<proteinExistence type="predicted"/>
<evidence type="ECO:0000313" key="2">
    <source>
        <dbReference type="Proteomes" id="UP000245383"/>
    </source>
</evidence>
<dbReference type="EMBL" id="MBFR01000400">
    <property type="protein sequence ID" value="PVU88261.1"/>
    <property type="molecule type" value="Genomic_DNA"/>
</dbReference>
<keyword evidence="2" id="KW-1185">Reference proteome</keyword>
<protein>
    <submittedName>
        <fullName evidence="1">Uncharacterized protein</fullName>
    </submittedName>
</protein>
<dbReference type="AlphaFoldDB" id="A0A2T9Y7E1"/>
<organism evidence="1 2">
    <name type="scientific">Smittium simulii</name>
    <dbReference type="NCBI Taxonomy" id="133385"/>
    <lineage>
        <taxon>Eukaryota</taxon>
        <taxon>Fungi</taxon>
        <taxon>Fungi incertae sedis</taxon>
        <taxon>Zoopagomycota</taxon>
        <taxon>Kickxellomycotina</taxon>
        <taxon>Harpellomycetes</taxon>
        <taxon>Harpellales</taxon>
        <taxon>Legeriomycetaceae</taxon>
        <taxon>Smittium</taxon>
    </lineage>
</organism>
<dbReference type="Proteomes" id="UP000245383">
    <property type="component" value="Unassembled WGS sequence"/>
</dbReference>
<gene>
    <name evidence="1" type="ORF">BB561_005950</name>
</gene>
<comment type="caution">
    <text evidence="1">The sequence shown here is derived from an EMBL/GenBank/DDBJ whole genome shotgun (WGS) entry which is preliminary data.</text>
</comment>
<sequence length="275" mass="32409">MTDNKYYKFILPVVVKIWALKNFNKFKEDSIQGFNSQDQRLTPKSVKTHKSRKNIFTWISKLCMICTSNFNSFSSRPLNAEASLRAQKQCTNKIGYMDINKRAVISARESRIRNIYRFQRHSMGNNCWLPFLFWIMDSFRGLNAYQCQGVIDYNIHTPTPECCRLLCANILRQYYNAFIRKEIWGYDFTQITRDSRKYPKILIKNKYSATSDLRTINIKSSGCSKQVNCTNEMVNVRSNIHTAKQAEQRLRLDLFASRSNAKLPTYYSWFLDPKQ</sequence>
<dbReference type="OrthoDB" id="5588333at2759"/>
<evidence type="ECO:0000313" key="1">
    <source>
        <dbReference type="EMBL" id="PVU88261.1"/>
    </source>
</evidence>
<name>A0A2T9Y7E1_9FUNG</name>
<reference evidence="1 2" key="1">
    <citation type="journal article" date="2018" name="MBio">
        <title>Comparative Genomics Reveals the Core Gene Toolbox for the Fungus-Insect Symbiosis.</title>
        <authorList>
            <person name="Wang Y."/>
            <person name="Stata M."/>
            <person name="Wang W."/>
            <person name="Stajich J.E."/>
            <person name="White M.M."/>
            <person name="Moncalvo J.M."/>
        </authorList>
    </citation>
    <scope>NUCLEOTIDE SEQUENCE [LARGE SCALE GENOMIC DNA]</scope>
    <source>
        <strain evidence="1 2">SWE-8-4</strain>
    </source>
</reference>
<accession>A0A2T9Y7E1</accession>